<dbReference type="SUPFAM" id="SSF52402">
    <property type="entry name" value="Adenine nucleotide alpha hydrolases-like"/>
    <property type="match status" value="1"/>
</dbReference>
<keyword evidence="9" id="KW-1185">Reference proteome</keyword>
<feature type="transmembrane region" description="Helical" evidence="6">
    <location>
        <begin position="341"/>
        <end position="359"/>
    </location>
</feature>
<feature type="domain" description="UspA" evidence="7">
    <location>
        <begin position="483"/>
        <end position="617"/>
    </location>
</feature>
<dbReference type="Proteomes" id="UP000254134">
    <property type="component" value="Unassembled WGS sequence"/>
</dbReference>
<keyword evidence="3 6" id="KW-0812">Transmembrane</keyword>
<dbReference type="InterPro" id="IPR014729">
    <property type="entry name" value="Rossmann-like_a/b/a_fold"/>
</dbReference>
<feature type="transmembrane region" description="Helical" evidence="6">
    <location>
        <begin position="225"/>
        <end position="248"/>
    </location>
</feature>
<feature type="transmembrane region" description="Helical" evidence="6">
    <location>
        <begin position="294"/>
        <end position="320"/>
    </location>
</feature>
<dbReference type="CDD" id="cd00293">
    <property type="entry name" value="USP-like"/>
    <property type="match status" value="1"/>
</dbReference>
<dbReference type="AlphaFoldDB" id="A0A7M2YVI1"/>
<dbReference type="GO" id="GO:0022857">
    <property type="term" value="F:transmembrane transporter activity"/>
    <property type="evidence" value="ECO:0007669"/>
    <property type="project" value="InterPro"/>
</dbReference>
<reference evidence="8 9" key="1">
    <citation type="submission" date="2018-07" db="EMBL/GenBank/DDBJ databases">
        <title>High-quality-draft genome sequence of Gaiella occulta.</title>
        <authorList>
            <person name="Severino R."/>
            <person name="Froufe H.J.C."/>
            <person name="Rainey F.A."/>
            <person name="Barroso C."/>
            <person name="Albuquerque L."/>
            <person name="Lobo-Da-Cunha A."/>
            <person name="Da Costa M.S."/>
            <person name="Egas C."/>
        </authorList>
    </citation>
    <scope>NUCLEOTIDE SEQUENCE [LARGE SCALE GENOMIC DNA]</scope>
    <source>
        <strain evidence="8 9">F2-233</strain>
    </source>
</reference>
<keyword evidence="5 6" id="KW-0472">Membrane</keyword>
<dbReference type="Gene3D" id="3.40.50.620">
    <property type="entry name" value="HUPs"/>
    <property type="match status" value="1"/>
</dbReference>
<comment type="caution">
    <text evidence="8">The sequence shown here is derived from an EMBL/GenBank/DDBJ whole genome shotgun (WGS) entry which is preliminary data.</text>
</comment>
<organism evidence="8 9">
    <name type="scientific">Gaiella occulta</name>
    <dbReference type="NCBI Taxonomy" id="1002870"/>
    <lineage>
        <taxon>Bacteria</taxon>
        <taxon>Bacillati</taxon>
        <taxon>Actinomycetota</taxon>
        <taxon>Thermoleophilia</taxon>
        <taxon>Gaiellales</taxon>
        <taxon>Gaiellaceae</taxon>
        <taxon>Gaiella</taxon>
    </lineage>
</organism>
<evidence type="ECO:0000259" key="7">
    <source>
        <dbReference type="Pfam" id="PF00582"/>
    </source>
</evidence>
<evidence type="ECO:0000256" key="2">
    <source>
        <dbReference type="ARBA" id="ARBA00022475"/>
    </source>
</evidence>
<dbReference type="InterPro" id="IPR006016">
    <property type="entry name" value="UspA"/>
</dbReference>
<dbReference type="Pfam" id="PF00582">
    <property type="entry name" value="Usp"/>
    <property type="match status" value="1"/>
</dbReference>
<evidence type="ECO:0000313" key="9">
    <source>
        <dbReference type="Proteomes" id="UP000254134"/>
    </source>
</evidence>
<reference evidence="9" key="2">
    <citation type="journal article" date="2019" name="MicrobiologyOpen">
        <title>High-quality draft genome sequence of Gaiella occulta isolated from a 150 meter deep mineral water borehole and comparison with the genome sequences of other deep-branching lineages of the phylum Actinobacteria.</title>
        <authorList>
            <person name="Severino R."/>
            <person name="Froufe H.J.C."/>
            <person name="Barroso C."/>
            <person name="Albuquerque L."/>
            <person name="Lobo-da-Cunha A."/>
            <person name="da Costa M.S."/>
            <person name="Egas C."/>
        </authorList>
    </citation>
    <scope>NUCLEOTIDE SEQUENCE [LARGE SCALE GENOMIC DNA]</scope>
    <source>
        <strain evidence="9">F2-233</strain>
    </source>
</reference>
<feature type="transmembrane region" description="Helical" evidence="6">
    <location>
        <begin position="41"/>
        <end position="60"/>
    </location>
</feature>
<keyword evidence="2" id="KW-1003">Cell membrane</keyword>
<dbReference type="PANTHER" id="PTHR42770">
    <property type="entry name" value="AMINO ACID TRANSPORTER-RELATED"/>
    <property type="match status" value="1"/>
</dbReference>
<evidence type="ECO:0000256" key="6">
    <source>
        <dbReference type="SAM" id="Phobius"/>
    </source>
</evidence>
<dbReference type="PANTHER" id="PTHR42770:SF11">
    <property type="entry name" value="INNER MEMBRANE TRANSPORT PROTEIN YBAT"/>
    <property type="match status" value="1"/>
</dbReference>
<keyword evidence="4 6" id="KW-1133">Transmembrane helix</keyword>
<gene>
    <name evidence="8" type="ORF">Gocc_2833</name>
</gene>
<name>A0A7M2YVI1_9ACTN</name>
<evidence type="ECO:0000313" key="8">
    <source>
        <dbReference type="EMBL" id="RDI73477.1"/>
    </source>
</evidence>
<evidence type="ECO:0000256" key="3">
    <source>
        <dbReference type="ARBA" id="ARBA00022692"/>
    </source>
</evidence>
<dbReference type="GO" id="GO:0005886">
    <property type="term" value="C:plasma membrane"/>
    <property type="evidence" value="ECO:0007669"/>
    <property type="project" value="UniProtKB-SubCell"/>
</dbReference>
<comment type="subcellular location">
    <subcellularLocation>
        <location evidence="1">Cell membrane</location>
        <topology evidence="1">Multi-pass membrane protein</topology>
    </subcellularLocation>
</comment>
<feature type="transmembrane region" description="Helical" evidence="6">
    <location>
        <begin position="439"/>
        <end position="456"/>
    </location>
</feature>
<feature type="transmembrane region" description="Helical" evidence="6">
    <location>
        <begin position="413"/>
        <end position="433"/>
    </location>
</feature>
<feature type="transmembrane region" description="Helical" evidence="6">
    <location>
        <begin position="81"/>
        <end position="109"/>
    </location>
</feature>
<sequence>MKLERVLGTPALFATAYGNVGSSIYYALGLTAVYALGLTPLVFLVAGIIFAATAATYAEGTVRYPEAGGSSSFARHGFDELVSFGAAWAQMLVYIVTVATSAFFVPHYLSIFWEPLKTNPWDVVGGAAVIVVLVALNIVGVQEAAKLSITLAVLDFATQVLLVVLGFALVFSPGTLTGNIHWGVAPTWGNLAIAIPVAMLAYTGVETVSNLAEEAREPSRSVPQAYKLVAGAVFAIYLTLPLIALSALPVKLVDGQLTTLLALPPQQGGFANDPILGVVDNLGVGGSLLRALEVYVGVLAATILFIATNAGVIGASRITYSMASYRQLPEIFRRLHPTFKTPVLSLVLFAGIAPIVIILPGNTNFVGTLYSFGATLSFTVAHLSLVRMRMKDGDGGGEHYRARPNLRLRGVDWPLFAVVGGLASGASFLVIVVQNPATRWVGLGWIVAGLAFYAVYRRLYVRAPLRDTVKAPPAFGPALALQYRRLLVPIVGGQPSDDALDVACSLASERGARIIALNVLEVPLDAPLDARLPELEAAANAELDEAVAIGDSYGVRVLDRLIRARSAGPAIVAEAERRGIEIIVIGSPRKALTSAQRAVFGRTVDYVLRHAPCRVMVTAPVERAA</sequence>
<dbReference type="InterPro" id="IPR002293">
    <property type="entry name" value="AA/rel_permease1"/>
</dbReference>
<dbReference type="Pfam" id="PF13520">
    <property type="entry name" value="AA_permease_2"/>
    <property type="match status" value="1"/>
</dbReference>
<evidence type="ECO:0000256" key="1">
    <source>
        <dbReference type="ARBA" id="ARBA00004651"/>
    </source>
</evidence>
<feature type="transmembrane region" description="Helical" evidence="6">
    <location>
        <begin position="12"/>
        <end position="35"/>
    </location>
</feature>
<evidence type="ECO:0000256" key="5">
    <source>
        <dbReference type="ARBA" id="ARBA00023136"/>
    </source>
</evidence>
<accession>A0A7M2YVI1</accession>
<feature type="transmembrane region" description="Helical" evidence="6">
    <location>
        <begin position="121"/>
        <end position="139"/>
    </location>
</feature>
<evidence type="ECO:0000256" key="4">
    <source>
        <dbReference type="ARBA" id="ARBA00022989"/>
    </source>
</evidence>
<dbReference type="InterPro" id="IPR050367">
    <property type="entry name" value="APC_superfamily"/>
</dbReference>
<feature type="transmembrane region" description="Helical" evidence="6">
    <location>
        <begin position="365"/>
        <end position="386"/>
    </location>
</feature>
<protein>
    <submittedName>
        <fullName evidence="8">Amino acid permease</fullName>
    </submittedName>
</protein>
<proteinExistence type="predicted"/>
<feature type="transmembrane region" description="Helical" evidence="6">
    <location>
        <begin position="151"/>
        <end position="171"/>
    </location>
</feature>
<feature type="transmembrane region" description="Helical" evidence="6">
    <location>
        <begin position="191"/>
        <end position="213"/>
    </location>
</feature>
<dbReference type="Gene3D" id="1.20.1740.10">
    <property type="entry name" value="Amino acid/polyamine transporter I"/>
    <property type="match status" value="1"/>
</dbReference>
<dbReference type="EMBL" id="QQZY01000009">
    <property type="protein sequence ID" value="RDI73477.1"/>
    <property type="molecule type" value="Genomic_DNA"/>
</dbReference>